<dbReference type="Proteomes" id="UP000580250">
    <property type="component" value="Unassembled WGS sequence"/>
</dbReference>
<evidence type="ECO:0000256" key="2">
    <source>
        <dbReference type="ARBA" id="ARBA00022833"/>
    </source>
</evidence>
<reference evidence="6 7" key="1">
    <citation type="submission" date="2020-08" db="EMBL/GenBank/DDBJ databases">
        <authorList>
            <person name="Koutsovoulos G."/>
            <person name="Danchin GJ E."/>
        </authorList>
    </citation>
    <scope>NUCLEOTIDE SEQUENCE [LARGE SCALE GENOMIC DNA]</scope>
</reference>
<dbReference type="OrthoDB" id="8062037at2759"/>
<feature type="compositionally biased region" description="Basic residues" evidence="4">
    <location>
        <begin position="1"/>
        <end position="10"/>
    </location>
</feature>
<evidence type="ECO:0000259" key="5">
    <source>
        <dbReference type="PROSITE" id="PS50089"/>
    </source>
</evidence>
<keyword evidence="1 3" id="KW-0479">Metal-binding</keyword>
<dbReference type="AlphaFoldDB" id="A0A6V7VK33"/>
<keyword evidence="2" id="KW-0862">Zinc</keyword>
<evidence type="ECO:0000256" key="3">
    <source>
        <dbReference type="PROSITE-ProRule" id="PRU00175"/>
    </source>
</evidence>
<evidence type="ECO:0000256" key="1">
    <source>
        <dbReference type="ARBA" id="ARBA00022771"/>
    </source>
</evidence>
<dbReference type="InterPro" id="IPR013083">
    <property type="entry name" value="Znf_RING/FYVE/PHD"/>
</dbReference>
<dbReference type="SMART" id="SM00184">
    <property type="entry name" value="RING"/>
    <property type="match status" value="1"/>
</dbReference>
<comment type="caution">
    <text evidence="6">The sequence shown here is derived from an EMBL/GenBank/DDBJ whole genome shotgun (WGS) entry which is preliminary data.</text>
</comment>
<evidence type="ECO:0000256" key="4">
    <source>
        <dbReference type="SAM" id="MobiDB-lite"/>
    </source>
</evidence>
<sequence>MLLNRGKKKMSSNSSSASRKRKKSPITQVRPNSNNLQQNLPQRQQQQQQQIQSPNFQGYTIPKVTNVPQQQINPQEMESLQAKQALADEIAEKRRLRETTRPTNLHLLTLIDPATNLTSTDVLMLAWRKNNIFEELKGMVVFVKRALTTKNKYDRGDLVVEVGQPHEKERISIFAWNENASKLETAKINDIVVLKNMIVVPEENERVNWAGSIDFKLKFSKNSTLTIVEQGQNAASLQNANMIEEGPSTSAVIQNPHVGNVQNSSYASNTTSAVDRDVEYVSPAPSPVVSDIEVVLDTQEQVVPAANSNQIISRSSRPTRSVRGRRPLVSHSNRVYSHLHYLHDATRQVRRMTNEYESTTRAETTSLEDDFFVPTRGLSNEEIHIVRRSITKLPVSITEANERCNYCLSLYKPNKFIVSFTCGHNMHLKCFSKYAAGYRTCMQCRRHLITGEEQTD</sequence>
<proteinExistence type="predicted"/>
<gene>
    <name evidence="6" type="ORF">MENT_LOCUS27025</name>
</gene>
<dbReference type="GO" id="GO:0008270">
    <property type="term" value="F:zinc ion binding"/>
    <property type="evidence" value="ECO:0007669"/>
    <property type="project" value="UniProtKB-KW"/>
</dbReference>
<dbReference type="PROSITE" id="PS50089">
    <property type="entry name" value="ZF_RING_2"/>
    <property type="match status" value="1"/>
</dbReference>
<evidence type="ECO:0000313" key="6">
    <source>
        <dbReference type="EMBL" id="CAD2175307.1"/>
    </source>
</evidence>
<protein>
    <recommendedName>
        <fullName evidence="5">RING-type domain-containing protein</fullName>
    </recommendedName>
</protein>
<dbReference type="SUPFAM" id="SSF57850">
    <property type="entry name" value="RING/U-box"/>
    <property type="match status" value="1"/>
</dbReference>
<evidence type="ECO:0000313" key="7">
    <source>
        <dbReference type="Proteomes" id="UP000580250"/>
    </source>
</evidence>
<dbReference type="InterPro" id="IPR001841">
    <property type="entry name" value="Znf_RING"/>
</dbReference>
<feature type="region of interest" description="Disordered" evidence="4">
    <location>
        <begin position="1"/>
        <end position="52"/>
    </location>
</feature>
<feature type="domain" description="RING-type" evidence="5">
    <location>
        <begin position="404"/>
        <end position="445"/>
    </location>
</feature>
<dbReference type="Gene3D" id="3.30.40.10">
    <property type="entry name" value="Zinc/RING finger domain, C3HC4 (zinc finger)"/>
    <property type="match status" value="1"/>
</dbReference>
<dbReference type="EMBL" id="CAJEWN010000252">
    <property type="protein sequence ID" value="CAD2175307.1"/>
    <property type="molecule type" value="Genomic_DNA"/>
</dbReference>
<name>A0A6V7VK33_MELEN</name>
<feature type="compositionally biased region" description="Low complexity" evidence="4">
    <location>
        <begin position="30"/>
        <end position="52"/>
    </location>
</feature>
<organism evidence="6 7">
    <name type="scientific">Meloidogyne enterolobii</name>
    <name type="common">Root-knot nematode worm</name>
    <name type="synonym">Meloidogyne mayaguensis</name>
    <dbReference type="NCBI Taxonomy" id="390850"/>
    <lineage>
        <taxon>Eukaryota</taxon>
        <taxon>Metazoa</taxon>
        <taxon>Ecdysozoa</taxon>
        <taxon>Nematoda</taxon>
        <taxon>Chromadorea</taxon>
        <taxon>Rhabditida</taxon>
        <taxon>Tylenchina</taxon>
        <taxon>Tylenchomorpha</taxon>
        <taxon>Tylenchoidea</taxon>
        <taxon>Meloidogynidae</taxon>
        <taxon>Meloidogyninae</taxon>
        <taxon>Meloidogyne</taxon>
    </lineage>
</organism>
<keyword evidence="1 3" id="KW-0863">Zinc-finger</keyword>
<accession>A0A6V7VK33</accession>